<name>A0A263D992_9PSEU</name>
<dbReference type="Proteomes" id="UP000242444">
    <property type="component" value="Unassembled WGS sequence"/>
</dbReference>
<evidence type="ECO:0000256" key="1">
    <source>
        <dbReference type="SAM" id="Phobius"/>
    </source>
</evidence>
<accession>A0A263D992</accession>
<keyword evidence="1" id="KW-0472">Membrane</keyword>
<dbReference type="EMBL" id="NKYE01000001">
    <property type="protein sequence ID" value="OZM75082.1"/>
    <property type="molecule type" value="Genomic_DNA"/>
</dbReference>
<keyword evidence="1" id="KW-0812">Transmembrane</keyword>
<keyword evidence="1" id="KW-1133">Transmembrane helix</keyword>
<evidence type="ECO:0000313" key="2">
    <source>
        <dbReference type="EMBL" id="OZM75082.1"/>
    </source>
</evidence>
<gene>
    <name evidence="2" type="ORF">CFN78_02595</name>
</gene>
<protein>
    <recommendedName>
        <fullName evidence="4">Holin</fullName>
    </recommendedName>
</protein>
<proteinExistence type="predicted"/>
<sequence>MSVWQRYRKAFAALIGAATPAGLVGVLALVGVDITPELAAWLIGIGAAIIAPVAVAGAPANLGPHETATDR</sequence>
<evidence type="ECO:0008006" key="4">
    <source>
        <dbReference type="Google" id="ProtNLM"/>
    </source>
</evidence>
<feature type="transmembrane region" description="Helical" evidence="1">
    <location>
        <begin position="38"/>
        <end position="62"/>
    </location>
</feature>
<dbReference type="AlphaFoldDB" id="A0A263D992"/>
<comment type="caution">
    <text evidence="2">The sequence shown here is derived from an EMBL/GenBank/DDBJ whole genome shotgun (WGS) entry which is preliminary data.</text>
</comment>
<feature type="transmembrane region" description="Helical" evidence="1">
    <location>
        <begin position="12"/>
        <end position="32"/>
    </location>
</feature>
<evidence type="ECO:0000313" key="3">
    <source>
        <dbReference type="Proteomes" id="UP000242444"/>
    </source>
</evidence>
<dbReference type="InParanoid" id="A0A263D992"/>
<reference evidence="2 3" key="1">
    <citation type="submission" date="2017-07" db="EMBL/GenBank/DDBJ databases">
        <title>Amycolatopsis antarcticus sp. nov., isolated from the surface of an Antarcticus brown macroalga.</title>
        <authorList>
            <person name="Wang J."/>
            <person name="Leiva S."/>
            <person name="Huang J."/>
            <person name="Huang Y."/>
        </authorList>
    </citation>
    <scope>NUCLEOTIDE SEQUENCE [LARGE SCALE GENOMIC DNA]</scope>
    <source>
        <strain evidence="2 3">AU-G6</strain>
    </source>
</reference>
<organism evidence="2 3">
    <name type="scientific">Amycolatopsis antarctica</name>
    <dbReference type="NCBI Taxonomy" id="1854586"/>
    <lineage>
        <taxon>Bacteria</taxon>
        <taxon>Bacillati</taxon>
        <taxon>Actinomycetota</taxon>
        <taxon>Actinomycetes</taxon>
        <taxon>Pseudonocardiales</taxon>
        <taxon>Pseudonocardiaceae</taxon>
        <taxon>Amycolatopsis</taxon>
    </lineage>
</organism>
<keyword evidence="3" id="KW-1185">Reference proteome</keyword>